<comment type="catalytic activity">
    <reaction evidence="1">
        <text>[protein]-peptidylproline (omega=180) = [protein]-peptidylproline (omega=0)</text>
        <dbReference type="Rhea" id="RHEA:16237"/>
        <dbReference type="Rhea" id="RHEA-COMP:10747"/>
        <dbReference type="Rhea" id="RHEA-COMP:10748"/>
        <dbReference type="ChEBI" id="CHEBI:83833"/>
        <dbReference type="ChEBI" id="CHEBI:83834"/>
        <dbReference type="EC" id="5.2.1.8"/>
    </reaction>
</comment>
<dbReference type="Pfam" id="PF00160">
    <property type="entry name" value="Pro_isomerase"/>
    <property type="match status" value="1"/>
</dbReference>
<protein>
    <recommendedName>
        <fullName evidence="1">Peptidyl-prolyl cis-trans isomerase</fullName>
        <shortName evidence="1">PPIase</shortName>
        <ecNumber evidence="1">5.2.1.8</ecNumber>
    </recommendedName>
</protein>
<sequence length="111" mass="12021">MDMEMVNLIMVFNITMSGEPMGGVSFGLLVDKFPKTAENFPALSTGEKGFGYKGSCLHRIILGLMCQGGDFTCCNGTGGKSIYGEKFDDENLMILNHTGPGICPWQMLDPT</sequence>
<reference evidence="3" key="3">
    <citation type="submission" date="2025-09" db="UniProtKB">
        <authorList>
            <consortium name="Ensembl"/>
        </authorList>
    </citation>
    <scope>IDENTIFICATION</scope>
</reference>
<feature type="domain" description="PPIase cyclophilin-type" evidence="2">
    <location>
        <begin position="11"/>
        <end position="111"/>
    </location>
</feature>
<dbReference type="InterPro" id="IPR002130">
    <property type="entry name" value="Cyclophilin-type_PPIase_dom"/>
</dbReference>
<dbReference type="GO" id="GO:0003755">
    <property type="term" value="F:peptidyl-prolyl cis-trans isomerase activity"/>
    <property type="evidence" value="ECO:0007669"/>
    <property type="project" value="UniProtKB-UniRule"/>
</dbReference>
<dbReference type="EC" id="5.2.1.8" evidence="1"/>
<dbReference type="GO" id="GO:0016018">
    <property type="term" value="F:cyclosporin A binding"/>
    <property type="evidence" value="ECO:0007669"/>
    <property type="project" value="TreeGrafter"/>
</dbReference>
<evidence type="ECO:0000259" key="2">
    <source>
        <dbReference type="PROSITE" id="PS50072"/>
    </source>
</evidence>
<keyword evidence="1" id="KW-0697">Rotamase</keyword>
<evidence type="ECO:0000256" key="1">
    <source>
        <dbReference type="RuleBase" id="RU363019"/>
    </source>
</evidence>
<dbReference type="PANTHER" id="PTHR11071:SF490">
    <property type="entry name" value="PEPTIDYL-PROLYL CIS-TRANS ISOMERASE A"/>
    <property type="match status" value="1"/>
</dbReference>
<dbReference type="OMA" id="CARSTGE"/>
<proteinExistence type="inferred from homology"/>
<reference evidence="3 4" key="1">
    <citation type="submission" date="2019-05" db="EMBL/GenBank/DDBJ databases">
        <title>A Chromosome-scale Meerkat (S. suricatta) Genome Assembly.</title>
        <authorList>
            <person name="Dudchenko O."/>
            <person name="Lieberman Aiden E."/>
            <person name="Tung J."/>
            <person name="Barreiro L.B."/>
            <person name="Clutton-Brock T.H."/>
        </authorList>
    </citation>
    <scope>NUCLEOTIDE SEQUENCE [LARGE SCALE GENOMIC DNA]</scope>
</reference>
<dbReference type="GO" id="GO:0006457">
    <property type="term" value="P:protein folding"/>
    <property type="evidence" value="ECO:0007669"/>
    <property type="project" value="TreeGrafter"/>
</dbReference>
<dbReference type="Gene3D" id="2.40.100.10">
    <property type="entry name" value="Cyclophilin-like"/>
    <property type="match status" value="1"/>
</dbReference>
<dbReference type="PANTHER" id="PTHR11071">
    <property type="entry name" value="PEPTIDYL-PROLYL CIS-TRANS ISOMERASE"/>
    <property type="match status" value="1"/>
</dbReference>
<comment type="function">
    <text evidence="1">PPIases accelerate the folding of proteins. It catalyzes the cis-trans isomerization of proline imidic peptide bonds in oligopeptides.</text>
</comment>
<evidence type="ECO:0000313" key="3">
    <source>
        <dbReference type="Ensembl" id="ENSSSUP00005011716.1"/>
    </source>
</evidence>
<dbReference type="Ensembl" id="ENSSSUT00005013408.1">
    <property type="protein sequence ID" value="ENSSSUP00005011716.1"/>
    <property type="gene ID" value="ENSSSUG00005007529.1"/>
</dbReference>
<accession>A0A673TRR2</accession>
<dbReference type="PROSITE" id="PS50072">
    <property type="entry name" value="CSA_PPIASE_2"/>
    <property type="match status" value="1"/>
</dbReference>
<evidence type="ECO:0000313" key="4">
    <source>
        <dbReference type="Proteomes" id="UP000472268"/>
    </source>
</evidence>
<comment type="similarity">
    <text evidence="1">Belongs to the cyclophilin-type PPIase family.</text>
</comment>
<name>A0A673TRR2_SURSU</name>
<reference evidence="3" key="2">
    <citation type="submission" date="2025-08" db="UniProtKB">
        <authorList>
            <consortium name="Ensembl"/>
        </authorList>
    </citation>
    <scope>IDENTIFICATION</scope>
</reference>
<dbReference type="PRINTS" id="PR00153">
    <property type="entry name" value="CSAPPISMRASE"/>
</dbReference>
<dbReference type="InterPro" id="IPR029000">
    <property type="entry name" value="Cyclophilin-like_dom_sf"/>
</dbReference>
<keyword evidence="1" id="KW-0413">Isomerase</keyword>
<dbReference type="AlphaFoldDB" id="A0A673TRR2"/>
<dbReference type="GO" id="GO:0005737">
    <property type="term" value="C:cytoplasm"/>
    <property type="evidence" value="ECO:0007669"/>
    <property type="project" value="TreeGrafter"/>
</dbReference>
<keyword evidence="4" id="KW-1185">Reference proteome</keyword>
<organism evidence="3 4">
    <name type="scientific">Suricata suricatta</name>
    <name type="common">Meerkat</name>
    <dbReference type="NCBI Taxonomy" id="37032"/>
    <lineage>
        <taxon>Eukaryota</taxon>
        <taxon>Metazoa</taxon>
        <taxon>Chordata</taxon>
        <taxon>Craniata</taxon>
        <taxon>Vertebrata</taxon>
        <taxon>Euteleostomi</taxon>
        <taxon>Mammalia</taxon>
        <taxon>Eutheria</taxon>
        <taxon>Laurasiatheria</taxon>
        <taxon>Carnivora</taxon>
        <taxon>Feliformia</taxon>
        <taxon>Herpestidae</taxon>
        <taxon>Suricata</taxon>
    </lineage>
</organism>
<dbReference type="Proteomes" id="UP000472268">
    <property type="component" value="Chromosome 7"/>
</dbReference>
<dbReference type="SUPFAM" id="SSF50891">
    <property type="entry name" value="Cyclophilin-like"/>
    <property type="match status" value="1"/>
</dbReference>